<feature type="transmembrane region" description="Helical" evidence="1">
    <location>
        <begin position="86"/>
        <end position="110"/>
    </location>
</feature>
<dbReference type="EMBL" id="JAXGFP010000007">
    <property type="protein sequence ID" value="MEG3185092.1"/>
    <property type="molecule type" value="Genomic_DNA"/>
</dbReference>
<keyword evidence="1" id="KW-1133">Transmembrane helix</keyword>
<evidence type="ECO:0008006" key="4">
    <source>
        <dbReference type="Google" id="ProtNLM"/>
    </source>
</evidence>
<feature type="transmembrane region" description="Helical" evidence="1">
    <location>
        <begin position="116"/>
        <end position="140"/>
    </location>
</feature>
<accession>A0ABU7Z1N3</accession>
<evidence type="ECO:0000313" key="2">
    <source>
        <dbReference type="EMBL" id="MEG3185092.1"/>
    </source>
</evidence>
<keyword evidence="1" id="KW-0812">Transmembrane</keyword>
<evidence type="ECO:0000256" key="1">
    <source>
        <dbReference type="SAM" id="Phobius"/>
    </source>
</evidence>
<protein>
    <recommendedName>
        <fullName evidence="4">DUF3995 domain-containing protein</fullName>
    </recommendedName>
</protein>
<reference evidence="2 3" key="1">
    <citation type="journal article" date="2016" name="Int. J. Syst. Evol. Microbiol.">
        <title>Lysobacter erysipheiresistens sp. nov., an antagonist of powdery mildew, isolated from tobacco-cultivated soil.</title>
        <authorList>
            <person name="Xie B."/>
            <person name="Li T."/>
            <person name="Lin X."/>
            <person name="Wang C.J."/>
            <person name="Chen Y.J."/>
            <person name="Liu W.J."/>
            <person name="Zhao Z.W."/>
        </authorList>
    </citation>
    <scope>NUCLEOTIDE SEQUENCE [LARGE SCALE GENOMIC DNA]</scope>
    <source>
        <strain evidence="2 3">RS-LYSO-3</strain>
    </source>
</reference>
<organism evidence="2 3">
    <name type="scientific">Novilysobacter erysipheiresistens</name>
    <dbReference type="NCBI Taxonomy" id="1749332"/>
    <lineage>
        <taxon>Bacteria</taxon>
        <taxon>Pseudomonadati</taxon>
        <taxon>Pseudomonadota</taxon>
        <taxon>Gammaproteobacteria</taxon>
        <taxon>Lysobacterales</taxon>
        <taxon>Lysobacteraceae</taxon>
        <taxon>Novilysobacter</taxon>
    </lineage>
</organism>
<keyword evidence="3" id="KW-1185">Reference proteome</keyword>
<comment type="caution">
    <text evidence="2">The sequence shown here is derived from an EMBL/GenBank/DDBJ whole genome shotgun (WGS) entry which is preliminary data.</text>
</comment>
<dbReference type="Proteomes" id="UP001355056">
    <property type="component" value="Unassembled WGS sequence"/>
</dbReference>
<gene>
    <name evidence="2" type="ORF">SNE34_13850</name>
</gene>
<feature type="transmembrane region" description="Helical" evidence="1">
    <location>
        <begin position="54"/>
        <end position="74"/>
    </location>
</feature>
<keyword evidence="1" id="KW-0472">Membrane</keyword>
<dbReference type="RefSeq" id="WP_332618192.1">
    <property type="nucleotide sequence ID" value="NZ_JAXGFP010000007.1"/>
</dbReference>
<evidence type="ECO:0000313" key="3">
    <source>
        <dbReference type="Proteomes" id="UP001355056"/>
    </source>
</evidence>
<proteinExistence type="predicted"/>
<name>A0ABU7Z1N3_9GAMM</name>
<sequence length="143" mass="15406">MERTPNRFLVAGAALGVLAALLHLGCIVFGAPWYRFLGAGERMAQLDLAGHWYPPAVTLAIAAMLLVWSAYALSGAGAIRRLPLTRLALCAITGVYLLRGVAFVPLMAYFPGNSAAFWFWSSATCLGFGLIHLVGLLQVWSRL</sequence>